<name>A0ABR0ED33_ZASCE</name>
<gene>
    <name evidence="3" type="ORF">PRZ48_009625</name>
</gene>
<keyword evidence="2" id="KW-0732">Signal</keyword>
<feature type="region of interest" description="Disordered" evidence="1">
    <location>
        <begin position="528"/>
        <end position="558"/>
    </location>
</feature>
<reference evidence="3 4" key="1">
    <citation type="journal article" date="2023" name="G3 (Bethesda)">
        <title>A chromosome-level genome assembly of Zasmidium syzygii isolated from banana leaves.</title>
        <authorList>
            <person name="van Westerhoven A.C."/>
            <person name="Mehrabi R."/>
            <person name="Talebi R."/>
            <person name="Steentjes M.B.F."/>
            <person name="Corcolon B."/>
            <person name="Chong P.A."/>
            <person name="Kema G.H.J."/>
            <person name="Seidl M.F."/>
        </authorList>
    </citation>
    <scope>NUCLEOTIDE SEQUENCE [LARGE SCALE GENOMIC DNA]</scope>
    <source>
        <strain evidence="3 4">P124</strain>
    </source>
</reference>
<comment type="caution">
    <text evidence="3">The sequence shown here is derived from an EMBL/GenBank/DDBJ whole genome shotgun (WGS) entry which is preliminary data.</text>
</comment>
<feature type="chain" id="PRO_5046027563" evidence="2">
    <location>
        <begin position="21"/>
        <end position="674"/>
    </location>
</feature>
<keyword evidence="4" id="KW-1185">Reference proteome</keyword>
<protein>
    <submittedName>
        <fullName evidence="3">Uncharacterized protein</fullName>
    </submittedName>
</protein>
<dbReference type="EMBL" id="JAXOVC010000007">
    <property type="protein sequence ID" value="KAK4499113.1"/>
    <property type="molecule type" value="Genomic_DNA"/>
</dbReference>
<evidence type="ECO:0000256" key="2">
    <source>
        <dbReference type="SAM" id="SignalP"/>
    </source>
</evidence>
<evidence type="ECO:0000313" key="4">
    <source>
        <dbReference type="Proteomes" id="UP001305779"/>
    </source>
</evidence>
<dbReference type="Proteomes" id="UP001305779">
    <property type="component" value="Unassembled WGS sequence"/>
</dbReference>
<evidence type="ECO:0000256" key="1">
    <source>
        <dbReference type="SAM" id="MobiDB-lite"/>
    </source>
</evidence>
<feature type="compositionally biased region" description="Basic and acidic residues" evidence="1">
    <location>
        <begin position="529"/>
        <end position="545"/>
    </location>
</feature>
<sequence>MKTSTTFALAALLGSSVVFAAPWEKPLDYEKQVMLDNYYRIPKDKGTCLEWKAVKNPNDWVQDSVKGGKRYWPSMQPECVSWQMRQGERSMEYLVYLAAGSPETCRDWQVKVDNNYVSPVCMADIPREDREDPAFDLNDELPLNITYGQPHEDLPEDTEQPSMQIIGTAYQVGAPFKECAAWKVVQSGYDPAEFEPGIAPECWKWKDSEHKVNNYTLVTGKYKIYCQDPKGYVVRLDGHTAYAQCASTPDVGFNQSVTTDPTPWRKNPVIDDTETNVEKRQAQPSTPGVTFIDQEWVSHSEFGHRADFHCTEWVVSHAEGHPDVLLPVCHHWNEGEPGQTFPYLVVTGQTHGECKAGWAVKADGPDVYPYCPSPDGDKKKDTPGPAPAKDPKDSKEPSISYVNEEDVPTEGHMACSAWRLDFHSGTRKVIVPKCAQIKAAQDTPEYYTVVTALVTGDCHTRWEAHATANRVYAVCAPPGKRPINTANPDQDICDRAPTMVDIEVVSLNEHDRNIAASCGADPRLVNAAEKQHQKEAQEEAEHWGSEETEEIEERDLHEDSEFQDFCERVAKKGDEEVRALTPDELKTALLCKTGLKLVVETVFNATKAQGHEKIDERDIQEDSEFQEFCEHVAKKGDEEVRALTPDEQKTALLCETGFELAMESLRNATKPHEQ</sequence>
<feature type="signal peptide" evidence="2">
    <location>
        <begin position="1"/>
        <end position="20"/>
    </location>
</feature>
<organism evidence="3 4">
    <name type="scientific">Zasmidium cellare</name>
    <name type="common">Wine cellar mold</name>
    <name type="synonym">Racodium cellare</name>
    <dbReference type="NCBI Taxonomy" id="395010"/>
    <lineage>
        <taxon>Eukaryota</taxon>
        <taxon>Fungi</taxon>
        <taxon>Dikarya</taxon>
        <taxon>Ascomycota</taxon>
        <taxon>Pezizomycotina</taxon>
        <taxon>Dothideomycetes</taxon>
        <taxon>Dothideomycetidae</taxon>
        <taxon>Mycosphaerellales</taxon>
        <taxon>Mycosphaerellaceae</taxon>
        <taxon>Zasmidium</taxon>
    </lineage>
</organism>
<proteinExistence type="predicted"/>
<evidence type="ECO:0000313" key="3">
    <source>
        <dbReference type="EMBL" id="KAK4499113.1"/>
    </source>
</evidence>
<accession>A0ABR0ED33</accession>
<feature type="region of interest" description="Disordered" evidence="1">
    <location>
        <begin position="369"/>
        <end position="399"/>
    </location>
</feature>